<evidence type="ECO:0000256" key="3">
    <source>
        <dbReference type="ARBA" id="ARBA00022519"/>
    </source>
</evidence>
<sequence>MRDRLYLFLYYLLRFLTAILPKFLLQKLSLIVAKITFHLNQKHRRIIDINLQICFPQKDLKERKQIALKIYQNFAKFGLDCIQNRSSTKEKILQKVHFDNEEILTQALKSQKALILTTAHYGNWELASLAFAAKFGKMAIVGRNLDSKEMNKLLGQNRTQFDIELIDKKGGLKKMLKALKERRTLGILTDQDCALNESLRLKFFDKEVNYQMGASVIAKKINALIIPTFIYQKAGIFHIKCFEAMDATLKSIEELTHYQAHCTEEMIKFKPDEYFFFHKRFRSFNANIYKEKR</sequence>
<name>A0A381EGW9_CAMUP</name>
<evidence type="ECO:0000313" key="7">
    <source>
        <dbReference type="EMBL" id="SUX26274.1"/>
    </source>
</evidence>
<evidence type="ECO:0000256" key="2">
    <source>
        <dbReference type="ARBA" id="ARBA00022475"/>
    </source>
</evidence>
<keyword evidence="4 7" id="KW-0808">Transferase</keyword>
<dbReference type="Proteomes" id="UP000254161">
    <property type="component" value="Unassembled WGS sequence"/>
</dbReference>
<evidence type="ECO:0000256" key="4">
    <source>
        <dbReference type="ARBA" id="ARBA00022679"/>
    </source>
</evidence>
<keyword evidence="2" id="KW-1003">Cell membrane</keyword>
<dbReference type="EMBL" id="UFUZ01000001">
    <property type="protein sequence ID" value="SUX26274.1"/>
    <property type="molecule type" value="Genomic_DNA"/>
</dbReference>
<dbReference type="NCBIfam" id="NF006270">
    <property type="entry name" value="PRK08419.1"/>
    <property type="match status" value="1"/>
</dbReference>
<dbReference type="CDD" id="cd07984">
    <property type="entry name" value="LPLAT_LABLAT-like"/>
    <property type="match status" value="1"/>
</dbReference>
<gene>
    <name evidence="7" type="primary">htrB</name>
    <name evidence="7" type="ORF">NCTC12264_00496</name>
</gene>
<evidence type="ECO:0000256" key="1">
    <source>
        <dbReference type="ARBA" id="ARBA00004533"/>
    </source>
</evidence>
<keyword evidence="3" id="KW-0997">Cell inner membrane</keyword>
<evidence type="ECO:0000256" key="6">
    <source>
        <dbReference type="ARBA" id="ARBA00023315"/>
    </source>
</evidence>
<dbReference type="PANTHER" id="PTHR30606">
    <property type="entry name" value="LIPID A BIOSYNTHESIS LAUROYL ACYLTRANSFERASE"/>
    <property type="match status" value="1"/>
</dbReference>
<keyword evidence="5" id="KW-0472">Membrane</keyword>
<dbReference type="GO" id="GO:0005886">
    <property type="term" value="C:plasma membrane"/>
    <property type="evidence" value="ECO:0007669"/>
    <property type="project" value="UniProtKB-SubCell"/>
</dbReference>
<dbReference type="Pfam" id="PF03279">
    <property type="entry name" value="Lip_A_acyltrans"/>
    <property type="match status" value="1"/>
</dbReference>
<proteinExistence type="predicted"/>
<protein>
    <submittedName>
        <fullName evidence="7">Lipid A biosynthesis lauroyl acyltransferase</fullName>
        <ecNumber evidence="7">2.3.1.-</ecNumber>
    </submittedName>
</protein>
<dbReference type="PANTHER" id="PTHR30606:SF9">
    <property type="entry name" value="LIPID A BIOSYNTHESIS LAUROYLTRANSFERASE"/>
    <property type="match status" value="1"/>
</dbReference>
<dbReference type="GO" id="GO:0009247">
    <property type="term" value="P:glycolipid biosynthetic process"/>
    <property type="evidence" value="ECO:0007669"/>
    <property type="project" value="UniProtKB-ARBA"/>
</dbReference>
<comment type="subcellular location">
    <subcellularLocation>
        <location evidence="1">Cell inner membrane</location>
    </subcellularLocation>
</comment>
<dbReference type="RefSeq" id="WP_004275812.1">
    <property type="nucleotide sequence ID" value="NZ_JANKIX010000012.1"/>
</dbReference>
<organism evidence="7 8">
    <name type="scientific">Campylobacter upsaliensis</name>
    <dbReference type="NCBI Taxonomy" id="28080"/>
    <lineage>
        <taxon>Bacteria</taxon>
        <taxon>Pseudomonadati</taxon>
        <taxon>Campylobacterota</taxon>
        <taxon>Epsilonproteobacteria</taxon>
        <taxon>Campylobacterales</taxon>
        <taxon>Campylobacteraceae</taxon>
        <taxon>Campylobacter</taxon>
    </lineage>
</organism>
<keyword evidence="6 7" id="KW-0012">Acyltransferase</keyword>
<accession>A0A381EGW9</accession>
<dbReference type="InterPro" id="IPR004960">
    <property type="entry name" value="LipA_acyltrans"/>
</dbReference>
<evidence type="ECO:0000313" key="8">
    <source>
        <dbReference type="Proteomes" id="UP000254161"/>
    </source>
</evidence>
<reference evidence="7 8" key="1">
    <citation type="submission" date="2018-06" db="EMBL/GenBank/DDBJ databases">
        <authorList>
            <consortium name="Pathogen Informatics"/>
            <person name="Doyle S."/>
        </authorList>
    </citation>
    <scope>NUCLEOTIDE SEQUENCE [LARGE SCALE GENOMIC DNA]</scope>
    <source>
        <strain evidence="7 8">NCTC12264</strain>
    </source>
</reference>
<evidence type="ECO:0000256" key="5">
    <source>
        <dbReference type="ARBA" id="ARBA00023136"/>
    </source>
</evidence>
<dbReference type="EC" id="2.3.1.-" evidence="7"/>
<dbReference type="AlphaFoldDB" id="A0A381EGW9"/>
<dbReference type="GO" id="GO:0016746">
    <property type="term" value="F:acyltransferase activity"/>
    <property type="evidence" value="ECO:0007669"/>
    <property type="project" value="UniProtKB-KW"/>
</dbReference>